<dbReference type="Gene3D" id="3.40.50.1820">
    <property type="entry name" value="alpha/beta hydrolase"/>
    <property type="match status" value="2"/>
</dbReference>
<dbReference type="Pfam" id="PF20434">
    <property type="entry name" value="BD-FAE"/>
    <property type="match status" value="1"/>
</dbReference>
<organism evidence="7 8">
    <name type="scientific">Roseimicrobium gellanilyticum</name>
    <dbReference type="NCBI Taxonomy" id="748857"/>
    <lineage>
        <taxon>Bacteria</taxon>
        <taxon>Pseudomonadati</taxon>
        <taxon>Verrucomicrobiota</taxon>
        <taxon>Verrucomicrobiia</taxon>
        <taxon>Verrucomicrobiales</taxon>
        <taxon>Verrucomicrobiaceae</taxon>
        <taxon>Roseimicrobium</taxon>
    </lineage>
</organism>
<dbReference type="RefSeq" id="WP_113962438.1">
    <property type="nucleotide sequence ID" value="NZ_QNRR01000025.1"/>
</dbReference>
<dbReference type="Gene3D" id="1.10.238.10">
    <property type="entry name" value="EF-hand"/>
    <property type="match status" value="1"/>
</dbReference>
<dbReference type="PANTHER" id="PTHR48081">
    <property type="entry name" value="AB HYDROLASE SUPERFAMILY PROTEIN C4A8.06C"/>
    <property type="match status" value="1"/>
</dbReference>
<feature type="region of interest" description="Disordered" evidence="2">
    <location>
        <begin position="313"/>
        <end position="429"/>
    </location>
</feature>
<feature type="domain" description="EF-hand" evidence="5">
    <location>
        <begin position="360"/>
        <end position="372"/>
    </location>
</feature>
<dbReference type="InterPro" id="IPR049492">
    <property type="entry name" value="BD-FAE-like_dom"/>
</dbReference>
<feature type="compositionally biased region" description="Basic and acidic residues" evidence="2">
    <location>
        <begin position="355"/>
        <end position="372"/>
    </location>
</feature>
<dbReference type="SUPFAM" id="SSF53474">
    <property type="entry name" value="alpha/beta-Hydrolases"/>
    <property type="match status" value="2"/>
</dbReference>
<evidence type="ECO:0000256" key="2">
    <source>
        <dbReference type="SAM" id="MobiDB-lite"/>
    </source>
</evidence>
<reference evidence="7 8" key="1">
    <citation type="submission" date="2018-06" db="EMBL/GenBank/DDBJ databases">
        <title>Genomic Encyclopedia of Type Strains, Phase IV (KMG-IV): sequencing the most valuable type-strain genomes for metagenomic binning, comparative biology and taxonomic classification.</title>
        <authorList>
            <person name="Goeker M."/>
        </authorList>
    </citation>
    <scope>NUCLEOTIDE SEQUENCE [LARGE SCALE GENOMIC DNA]</scope>
    <source>
        <strain evidence="7 8">DSM 25532</strain>
    </source>
</reference>
<dbReference type="PANTHER" id="PTHR48081:SF13">
    <property type="entry name" value="ALPHA_BETA HYDROLASE"/>
    <property type="match status" value="1"/>
</dbReference>
<dbReference type="InterPro" id="IPR029058">
    <property type="entry name" value="AB_hydrolase_fold"/>
</dbReference>
<dbReference type="GO" id="GO:0016787">
    <property type="term" value="F:hydrolase activity"/>
    <property type="evidence" value="ECO:0007669"/>
    <property type="project" value="UniProtKB-KW"/>
</dbReference>
<keyword evidence="3" id="KW-0732">Signal</keyword>
<evidence type="ECO:0000256" key="3">
    <source>
        <dbReference type="SAM" id="SignalP"/>
    </source>
</evidence>
<dbReference type="Proteomes" id="UP000253426">
    <property type="component" value="Unassembled WGS sequence"/>
</dbReference>
<evidence type="ECO:0000259" key="6">
    <source>
        <dbReference type="Pfam" id="PF20434"/>
    </source>
</evidence>
<comment type="caution">
    <text evidence="7">The sequence shown here is derived from an EMBL/GenBank/DDBJ whole genome shotgun (WGS) entry which is preliminary data.</text>
</comment>
<evidence type="ECO:0000259" key="5">
    <source>
        <dbReference type="Pfam" id="PF13202"/>
    </source>
</evidence>
<accession>A0A366H030</accession>
<keyword evidence="8" id="KW-1185">Reference proteome</keyword>
<dbReference type="GO" id="GO:0005509">
    <property type="term" value="F:calcium ion binding"/>
    <property type="evidence" value="ECO:0007669"/>
    <property type="project" value="InterPro"/>
</dbReference>
<protein>
    <submittedName>
        <fullName evidence="7">Acetyl esterase/lipase</fullName>
    </submittedName>
</protein>
<dbReference type="InterPro" id="IPR002048">
    <property type="entry name" value="EF_hand_dom"/>
</dbReference>
<dbReference type="InterPro" id="IPR002925">
    <property type="entry name" value="Dienelactn_hydro"/>
</dbReference>
<evidence type="ECO:0000313" key="8">
    <source>
        <dbReference type="Proteomes" id="UP000253426"/>
    </source>
</evidence>
<dbReference type="Pfam" id="PF01738">
    <property type="entry name" value="DLH"/>
    <property type="match status" value="1"/>
</dbReference>
<feature type="domain" description="BD-FAE-like" evidence="6">
    <location>
        <begin position="60"/>
        <end position="267"/>
    </location>
</feature>
<feature type="chain" id="PRO_5016860810" evidence="3">
    <location>
        <begin position="24"/>
        <end position="662"/>
    </location>
</feature>
<dbReference type="OrthoDB" id="24847at2"/>
<evidence type="ECO:0000313" key="7">
    <source>
        <dbReference type="EMBL" id="RBP35180.1"/>
    </source>
</evidence>
<dbReference type="Pfam" id="PF13202">
    <property type="entry name" value="EF-hand_5"/>
    <property type="match status" value="2"/>
</dbReference>
<keyword evidence="1" id="KW-0378">Hydrolase</keyword>
<feature type="compositionally biased region" description="Pro residues" evidence="2">
    <location>
        <begin position="402"/>
        <end position="420"/>
    </location>
</feature>
<dbReference type="InterPro" id="IPR011992">
    <property type="entry name" value="EF-hand-dom_pair"/>
</dbReference>
<feature type="compositionally biased region" description="Basic and acidic residues" evidence="2">
    <location>
        <begin position="381"/>
        <end position="397"/>
    </location>
</feature>
<evidence type="ECO:0000259" key="4">
    <source>
        <dbReference type="Pfam" id="PF01738"/>
    </source>
</evidence>
<name>A0A366H030_9BACT</name>
<feature type="domain" description="EF-hand" evidence="5">
    <location>
        <begin position="377"/>
        <end position="394"/>
    </location>
</feature>
<proteinExistence type="predicted"/>
<feature type="signal peptide" evidence="3">
    <location>
        <begin position="1"/>
        <end position="23"/>
    </location>
</feature>
<gene>
    <name evidence="7" type="ORF">DES53_1256</name>
</gene>
<sequence>MNRVVSRLRSSAFTLLAFATVNAASPTYAQSGPPPAPVPAEVKEHRDITYVDNGHERHKLDLYVPEKASGPLPLIIWVHGGGWQNGSKDGCPPLRQGYTERGYAVASINYRLSSHATFPAQIEDCKAAVRWLRAHAKEYGLDPERFGVWGSSAGGHLVALLGTTGDVKEFDVGANLNVSSRVQAVCDFYGPTDFVKFASTPGYESHAQATSPEAKLLGGAPLENKDKAARANSITYVTKDDPPFLIVHGDKDRTVPLNQSEDLHAALKQAGVSTHFHVIHGAGHGGPGFMGENIDGMVSAFLDSILKNKSGAGPQVAALQTESDAPADSATPQRPGRPMPPQGAPGRRGIPWEAITRRDDKNSDGKVTKEEFSGPAQLFSRLDKNGDGSLTKKEHESTAAPGVPPSTPAPTPATQPPPTSKPEASAATSGAIRDFKLEGDRWTCLADGKPLSGILIKPAGKGPFPAILINHGLGSNAEQFGRMKAKEFVQWGMVCIATDLTHARPQPGADRSQFGASPENIRRAKACLAILRSLQEVDAKRICVYGNSMGAFLTVGLAAEVPDEIAAAAISAGGVVTQTGFPSPTVVAAKKIRTPFIILHGDQDTTVLPENSARLKEALDQQKVPNERHIFPGFGHNLHGEKADKVYRLIKAWFIKQGALKP</sequence>
<dbReference type="AlphaFoldDB" id="A0A366H030"/>
<dbReference type="EMBL" id="QNRR01000025">
    <property type="protein sequence ID" value="RBP35180.1"/>
    <property type="molecule type" value="Genomic_DNA"/>
</dbReference>
<feature type="domain" description="Dienelactone hydrolase" evidence="4">
    <location>
        <begin position="452"/>
        <end position="644"/>
    </location>
</feature>
<dbReference type="SUPFAM" id="SSF47473">
    <property type="entry name" value="EF-hand"/>
    <property type="match status" value="1"/>
</dbReference>
<evidence type="ECO:0000256" key="1">
    <source>
        <dbReference type="ARBA" id="ARBA00022801"/>
    </source>
</evidence>
<dbReference type="InterPro" id="IPR050300">
    <property type="entry name" value="GDXG_lipolytic_enzyme"/>
</dbReference>